<keyword evidence="2" id="KW-1185">Reference proteome</keyword>
<comment type="caution">
    <text evidence="1">The sequence shown here is derived from an EMBL/GenBank/DDBJ whole genome shotgun (WGS) entry which is preliminary data.</text>
</comment>
<gene>
    <name evidence="1" type="ORF">A10D4_08889</name>
</gene>
<sequence length="526" mass="57863">MLFFTVFSVLAGCSARQQSNQTNDIQTQAATEVVMTSAYDAHFLRCRGNDAGQLQSVLNKALSSTGVILYFHGGLSSDNYMRTNLGPALLESMFTEANLNGLYPIFVNYDAGVLDDVSVGDLITSAAYQNLQSRVLSRLNLESNNKGLKLNNQVDVQQAAMSVLIGVGADGSNLKSNFKQNAVDDNERFAAAVLAEQKELAIAASNIQQRDPELYKAAQQFAELYNELETDPAQKKAKSLFIGINASKMLAKIFARFALTLNHQIEPTIFEEVVRELSLFNVINAGAVMQSHWTKVKKHSEECWQDGSNGARLIAQLLAHQAEHSDFKISAISHSAGSIVIGDLLKHLAANGDGKLDNTVLLVPAISLELFQQSFMKYPERVGKLKAYVLADSYERRDELFGGIYAASLLYGVSGIGETDGFGDKPLLLERHLGSKKHPYDKWYYRLLLGEDIRPVWQFVEQHPGLVEYYPFNPANDSGATHECTKYPWRVADLAKLSMAQLSGLAAENVTILVPHDAPTCKPAGY</sequence>
<accession>K2K5Q4</accession>
<organism evidence="1 2">
    <name type="scientific">Idiomarina xiamenensis 10-D-4</name>
    <dbReference type="NCBI Taxonomy" id="740709"/>
    <lineage>
        <taxon>Bacteria</taxon>
        <taxon>Pseudomonadati</taxon>
        <taxon>Pseudomonadota</taxon>
        <taxon>Gammaproteobacteria</taxon>
        <taxon>Alteromonadales</taxon>
        <taxon>Idiomarinaceae</taxon>
        <taxon>Idiomarina</taxon>
    </lineage>
</organism>
<reference evidence="1 2" key="1">
    <citation type="journal article" date="2012" name="J. Bacteriol.">
        <title>Genome Sequence of Idiomarina xiamenensis Type Strain 10-D-4.</title>
        <authorList>
            <person name="Lai Q."/>
            <person name="Wang L."/>
            <person name="Wang W."/>
            <person name="Shao Z."/>
        </authorList>
    </citation>
    <scope>NUCLEOTIDE SEQUENCE [LARGE SCALE GENOMIC DNA]</scope>
    <source>
        <strain evidence="1 2">10-D-4</strain>
    </source>
</reference>
<proteinExistence type="predicted"/>
<evidence type="ECO:0000313" key="1">
    <source>
        <dbReference type="EMBL" id="EKE82943.1"/>
    </source>
</evidence>
<dbReference type="Proteomes" id="UP000014115">
    <property type="component" value="Unassembled WGS sequence"/>
</dbReference>
<protein>
    <recommendedName>
        <fullName evidence="3">Alpha/beta hydrolase</fullName>
    </recommendedName>
</protein>
<dbReference type="EMBL" id="AMRG01000010">
    <property type="protein sequence ID" value="EKE82943.1"/>
    <property type="molecule type" value="Genomic_DNA"/>
</dbReference>
<dbReference type="PATRIC" id="fig|740709.3.peg.1797"/>
<evidence type="ECO:0000313" key="2">
    <source>
        <dbReference type="Proteomes" id="UP000014115"/>
    </source>
</evidence>
<dbReference type="eggNOG" id="COG4870">
    <property type="taxonomic scope" value="Bacteria"/>
</dbReference>
<evidence type="ECO:0008006" key="3">
    <source>
        <dbReference type="Google" id="ProtNLM"/>
    </source>
</evidence>
<name>K2K5Q4_9GAMM</name>
<dbReference type="AlphaFoldDB" id="K2K5Q4"/>